<dbReference type="STRING" id="71717.A0A4Y7SV89"/>
<sequence length="166" mass="18236">MRDAAIPNLTPAAFDEVQRPKVLGAWNLHLLSQKLALTLDSFAVLVGNLDKSPTSPPTPSWTTSPVFVMTLVFLGSPSNWVPGNPLIEKLNMKKIRLLMSHKEVGGVQAYAMDPFFAPILPKVALLLRLTLLPRTSLRPRRAAGCIQQDTKTAVVDILRSVMELTL</sequence>
<keyword evidence="2" id="KW-1185">Reference proteome</keyword>
<comment type="caution">
    <text evidence="1">The sequence shown here is derived from an EMBL/GenBank/DDBJ whole genome shotgun (WGS) entry which is preliminary data.</text>
</comment>
<dbReference type="OrthoDB" id="5334845at2759"/>
<gene>
    <name evidence="1" type="ORF">FA13DRAFT_1796228</name>
</gene>
<dbReference type="EMBL" id="QPFP01000054">
    <property type="protein sequence ID" value="TEB25722.1"/>
    <property type="molecule type" value="Genomic_DNA"/>
</dbReference>
<dbReference type="Proteomes" id="UP000298030">
    <property type="component" value="Unassembled WGS sequence"/>
</dbReference>
<evidence type="ECO:0000313" key="2">
    <source>
        <dbReference type="Proteomes" id="UP000298030"/>
    </source>
</evidence>
<protein>
    <submittedName>
        <fullName evidence="1">Uncharacterized protein</fullName>
    </submittedName>
</protein>
<organism evidence="1 2">
    <name type="scientific">Coprinellus micaceus</name>
    <name type="common">Glistening ink-cap mushroom</name>
    <name type="synonym">Coprinus micaceus</name>
    <dbReference type="NCBI Taxonomy" id="71717"/>
    <lineage>
        <taxon>Eukaryota</taxon>
        <taxon>Fungi</taxon>
        <taxon>Dikarya</taxon>
        <taxon>Basidiomycota</taxon>
        <taxon>Agaricomycotina</taxon>
        <taxon>Agaricomycetes</taxon>
        <taxon>Agaricomycetidae</taxon>
        <taxon>Agaricales</taxon>
        <taxon>Agaricineae</taxon>
        <taxon>Psathyrellaceae</taxon>
        <taxon>Coprinellus</taxon>
    </lineage>
</organism>
<dbReference type="Gene3D" id="3.40.50.720">
    <property type="entry name" value="NAD(P)-binding Rossmann-like Domain"/>
    <property type="match status" value="1"/>
</dbReference>
<proteinExistence type="predicted"/>
<reference evidence="1 2" key="1">
    <citation type="journal article" date="2019" name="Nat. Ecol. Evol.">
        <title>Megaphylogeny resolves global patterns of mushroom evolution.</title>
        <authorList>
            <person name="Varga T."/>
            <person name="Krizsan K."/>
            <person name="Foldi C."/>
            <person name="Dima B."/>
            <person name="Sanchez-Garcia M."/>
            <person name="Sanchez-Ramirez S."/>
            <person name="Szollosi G.J."/>
            <person name="Szarkandi J.G."/>
            <person name="Papp V."/>
            <person name="Albert L."/>
            <person name="Andreopoulos W."/>
            <person name="Angelini C."/>
            <person name="Antonin V."/>
            <person name="Barry K.W."/>
            <person name="Bougher N.L."/>
            <person name="Buchanan P."/>
            <person name="Buyck B."/>
            <person name="Bense V."/>
            <person name="Catcheside P."/>
            <person name="Chovatia M."/>
            <person name="Cooper J."/>
            <person name="Damon W."/>
            <person name="Desjardin D."/>
            <person name="Finy P."/>
            <person name="Geml J."/>
            <person name="Haridas S."/>
            <person name="Hughes K."/>
            <person name="Justo A."/>
            <person name="Karasinski D."/>
            <person name="Kautmanova I."/>
            <person name="Kiss B."/>
            <person name="Kocsube S."/>
            <person name="Kotiranta H."/>
            <person name="LaButti K.M."/>
            <person name="Lechner B.E."/>
            <person name="Liimatainen K."/>
            <person name="Lipzen A."/>
            <person name="Lukacs Z."/>
            <person name="Mihaltcheva S."/>
            <person name="Morgado L.N."/>
            <person name="Niskanen T."/>
            <person name="Noordeloos M.E."/>
            <person name="Ohm R.A."/>
            <person name="Ortiz-Santana B."/>
            <person name="Ovrebo C."/>
            <person name="Racz N."/>
            <person name="Riley R."/>
            <person name="Savchenko A."/>
            <person name="Shiryaev A."/>
            <person name="Soop K."/>
            <person name="Spirin V."/>
            <person name="Szebenyi C."/>
            <person name="Tomsovsky M."/>
            <person name="Tulloss R.E."/>
            <person name="Uehling J."/>
            <person name="Grigoriev I.V."/>
            <person name="Vagvolgyi C."/>
            <person name="Papp T."/>
            <person name="Martin F.M."/>
            <person name="Miettinen O."/>
            <person name="Hibbett D.S."/>
            <person name="Nagy L.G."/>
        </authorList>
    </citation>
    <scope>NUCLEOTIDE SEQUENCE [LARGE SCALE GENOMIC DNA]</scope>
    <source>
        <strain evidence="1 2">FP101781</strain>
    </source>
</reference>
<name>A0A4Y7SV89_COPMI</name>
<dbReference type="AlphaFoldDB" id="A0A4Y7SV89"/>
<evidence type="ECO:0000313" key="1">
    <source>
        <dbReference type="EMBL" id="TEB25722.1"/>
    </source>
</evidence>
<accession>A0A4Y7SV89</accession>